<keyword evidence="2" id="KW-0413">Isomerase</keyword>
<dbReference type="EMBL" id="CP030032">
    <property type="protein sequence ID" value="AWV88962.1"/>
    <property type="molecule type" value="Genomic_DNA"/>
</dbReference>
<dbReference type="AlphaFoldDB" id="A0A2Z4FJ49"/>
<dbReference type="GO" id="GO:0004364">
    <property type="term" value="F:glutathione transferase activity"/>
    <property type="evidence" value="ECO:0007669"/>
    <property type="project" value="TreeGrafter"/>
</dbReference>
<dbReference type="OrthoDB" id="509852at2"/>
<reference evidence="2 3" key="1">
    <citation type="submission" date="2018-06" db="EMBL/GenBank/DDBJ databases">
        <title>Lujinxingia sediminis gen. nov. sp. nov., a new facultative anaerobic member of the class Deltaproteobacteria, and proposal of Lujinxingaceae fam. nov.</title>
        <authorList>
            <person name="Guo L.-Y."/>
            <person name="Li C.-M."/>
            <person name="Wang S."/>
            <person name="Du Z.-J."/>
        </authorList>
    </citation>
    <scope>NUCLEOTIDE SEQUENCE [LARGE SCALE GENOMIC DNA]</scope>
    <source>
        <strain evidence="2 3">FA350</strain>
    </source>
</reference>
<dbReference type="PANTHER" id="PTHR42673">
    <property type="entry name" value="MALEYLACETOACETATE ISOMERASE"/>
    <property type="match status" value="1"/>
</dbReference>
<dbReference type="InterPro" id="IPR004045">
    <property type="entry name" value="Glutathione_S-Trfase_N"/>
</dbReference>
<dbReference type="CDD" id="cd03191">
    <property type="entry name" value="GST_C_Zeta"/>
    <property type="match status" value="1"/>
</dbReference>
<dbReference type="PANTHER" id="PTHR42673:SF4">
    <property type="entry name" value="MALEYLACETOACETATE ISOMERASE"/>
    <property type="match status" value="1"/>
</dbReference>
<organism evidence="2 3">
    <name type="scientific">Bradymonas sediminis</name>
    <dbReference type="NCBI Taxonomy" id="1548548"/>
    <lineage>
        <taxon>Bacteria</taxon>
        <taxon>Deltaproteobacteria</taxon>
        <taxon>Bradymonadales</taxon>
        <taxon>Bradymonadaceae</taxon>
        <taxon>Bradymonas</taxon>
    </lineage>
</organism>
<dbReference type="SUPFAM" id="SSF47616">
    <property type="entry name" value="GST C-terminal domain-like"/>
    <property type="match status" value="1"/>
</dbReference>
<name>A0A2Z4FJ49_9DELT</name>
<dbReference type="Gene3D" id="1.20.1050.10">
    <property type="match status" value="1"/>
</dbReference>
<dbReference type="SUPFAM" id="SSF52833">
    <property type="entry name" value="Thioredoxin-like"/>
    <property type="match status" value="1"/>
</dbReference>
<dbReference type="InterPro" id="IPR036249">
    <property type="entry name" value="Thioredoxin-like_sf"/>
</dbReference>
<dbReference type="PROSITE" id="PS50404">
    <property type="entry name" value="GST_NTER"/>
    <property type="match status" value="1"/>
</dbReference>
<evidence type="ECO:0000313" key="3">
    <source>
        <dbReference type="Proteomes" id="UP000249799"/>
    </source>
</evidence>
<keyword evidence="3" id="KW-1185">Reference proteome</keyword>
<dbReference type="EC" id="5.2.1.2" evidence="2"/>
<proteinExistence type="inferred from homology"/>
<evidence type="ECO:0000313" key="2">
    <source>
        <dbReference type="EMBL" id="AWV88962.1"/>
    </source>
</evidence>
<dbReference type="InterPro" id="IPR005955">
    <property type="entry name" value="GST_Zeta"/>
</dbReference>
<dbReference type="Gene3D" id="3.40.30.10">
    <property type="entry name" value="Glutaredoxin"/>
    <property type="match status" value="1"/>
</dbReference>
<protein>
    <submittedName>
        <fullName evidence="2">Maleylacetoacetate isomerase</fullName>
        <ecNumber evidence="2">5.2.1.2</ecNumber>
    </submittedName>
</protein>
<dbReference type="GO" id="GO:0006559">
    <property type="term" value="P:L-phenylalanine catabolic process"/>
    <property type="evidence" value="ECO:0007669"/>
    <property type="project" value="TreeGrafter"/>
</dbReference>
<dbReference type="Pfam" id="PF02798">
    <property type="entry name" value="GST_N"/>
    <property type="match status" value="1"/>
</dbReference>
<dbReference type="GO" id="GO:0005737">
    <property type="term" value="C:cytoplasm"/>
    <property type="evidence" value="ECO:0007669"/>
    <property type="project" value="InterPro"/>
</dbReference>
<dbReference type="GO" id="GO:0016034">
    <property type="term" value="F:maleylacetoacetate isomerase activity"/>
    <property type="evidence" value="ECO:0007669"/>
    <property type="project" value="UniProtKB-EC"/>
</dbReference>
<dbReference type="InterPro" id="IPR036282">
    <property type="entry name" value="Glutathione-S-Trfase_C_sf"/>
</dbReference>
<dbReference type="KEGG" id="bsed:DN745_06250"/>
<dbReference type="NCBIfam" id="TIGR01262">
    <property type="entry name" value="maiA"/>
    <property type="match status" value="1"/>
</dbReference>
<sequence>MKLFSYWRSSSSWRVRIALAFKGIDYAYEAVHLVQNGGEQHADSYRARNPMKQLPTLEISTAGGTQHLAQSMAILEYLEETHPEPALLPDDPFLRARARQLAEIVNSGIQPLQNLHLMQRLKASFEVEGEPVDARKWCAPFIADGLNAYETLAAETAGNFSVGDNLSFADLCLIPQLYNARRFSVDLSAYPLLLQIEQNCQALDAFKESHPDAQPDAVLAP</sequence>
<dbReference type="GO" id="GO:0006749">
    <property type="term" value="P:glutathione metabolic process"/>
    <property type="evidence" value="ECO:0007669"/>
    <property type="project" value="TreeGrafter"/>
</dbReference>
<evidence type="ECO:0000256" key="1">
    <source>
        <dbReference type="ARBA" id="ARBA00010007"/>
    </source>
</evidence>
<dbReference type="InterPro" id="IPR010987">
    <property type="entry name" value="Glutathione-S-Trfase_C-like"/>
</dbReference>
<accession>A0A2Z4FJ49</accession>
<dbReference type="InterPro" id="IPR034330">
    <property type="entry name" value="GST_Zeta_C"/>
</dbReference>
<dbReference type="Proteomes" id="UP000249799">
    <property type="component" value="Chromosome"/>
</dbReference>
<dbReference type="InterPro" id="IPR040079">
    <property type="entry name" value="Glutathione_S-Trfase"/>
</dbReference>
<comment type="similarity">
    <text evidence="1">Belongs to the GST superfamily. Zeta family.</text>
</comment>
<dbReference type="FunFam" id="1.20.1050.10:FF:000010">
    <property type="entry name" value="Maleylacetoacetate isomerase isoform 1"/>
    <property type="match status" value="1"/>
</dbReference>
<dbReference type="PROSITE" id="PS50405">
    <property type="entry name" value="GST_CTER"/>
    <property type="match status" value="1"/>
</dbReference>
<gene>
    <name evidence="2" type="primary">maiA</name>
    <name evidence="2" type="ORF">DN745_06250</name>
</gene>
<dbReference type="SFLD" id="SFLDG00358">
    <property type="entry name" value="Main_(cytGST)"/>
    <property type="match status" value="1"/>
</dbReference>
<dbReference type="RefSeq" id="WP_111333068.1">
    <property type="nucleotide sequence ID" value="NZ_CP030032.1"/>
</dbReference>
<dbReference type="SFLD" id="SFLDS00019">
    <property type="entry name" value="Glutathione_Transferase_(cytos"/>
    <property type="match status" value="1"/>
</dbReference>